<dbReference type="Gene3D" id="3.10.350.10">
    <property type="entry name" value="LysM domain"/>
    <property type="match status" value="1"/>
</dbReference>
<dbReference type="Proteomes" id="UP000681722">
    <property type="component" value="Unassembled WGS sequence"/>
</dbReference>
<dbReference type="EMBL" id="CAJOBC010007952">
    <property type="protein sequence ID" value="CAF3948251.1"/>
    <property type="molecule type" value="Genomic_DNA"/>
</dbReference>
<dbReference type="AlphaFoldDB" id="A0A814V6B8"/>
<dbReference type="PANTHER" id="PTHR20932">
    <property type="entry name" value="LYSM AND PUTATIVE PEPTIDOGLYCAN-BINDING DOMAIN-CONTAINING PROTEIN"/>
    <property type="match status" value="1"/>
</dbReference>
<feature type="region of interest" description="Disordered" evidence="1">
    <location>
        <begin position="1"/>
        <end position="24"/>
    </location>
</feature>
<dbReference type="InterPro" id="IPR018392">
    <property type="entry name" value="LysM"/>
</dbReference>
<dbReference type="SUPFAM" id="SSF54106">
    <property type="entry name" value="LysM domain"/>
    <property type="match status" value="1"/>
</dbReference>
<comment type="caution">
    <text evidence="3">The sequence shown here is derived from an EMBL/GenBank/DDBJ whole genome shotgun (WGS) entry which is preliminary data.</text>
</comment>
<protein>
    <recommendedName>
        <fullName evidence="2">LysM domain-containing protein</fullName>
    </recommendedName>
</protein>
<accession>A0A814V6B8</accession>
<feature type="compositionally biased region" description="Polar residues" evidence="1">
    <location>
        <begin position="1"/>
        <end position="18"/>
    </location>
</feature>
<dbReference type="Pfam" id="PF01476">
    <property type="entry name" value="LysM"/>
    <property type="match status" value="1"/>
</dbReference>
<evidence type="ECO:0000256" key="1">
    <source>
        <dbReference type="SAM" id="MobiDB-lite"/>
    </source>
</evidence>
<evidence type="ECO:0000259" key="2">
    <source>
        <dbReference type="Pfam" id="PF01476"/>
    </source>
</evidence>
<sequence length="274" mass="30604">MSSSGEINGNPFTTQNFSSEKRSLSEINTTKRTGYGSLAKSQIQPIFYIRHKLEHGETIQRLALRYSVNIQEIKRVNKLWSDSELCLLSNVLIPVNNSQLTILKATYPTLDILQGSSPISNHQSRKTSTSNDDDNQSVVSSSTSTSSFNKKESYQDYFSKVDKQICTSKKSLQTLGAEHTRSKTLPSSSSSSSRISMCSSIMGDEGDTSIISHNARLTYPSTANNNTDSEHYQHRKPISSSDVIVNIPQSNSRDKHARAALERIQREKDDIYEL</sequence>
<feature type="region of interest" description="Disordered" evidence="1">
    <location>
        <begin position="114"/>
        <end position="148"/>
    </location>
</feature>
<dbReference type="OrthoDB" id="2107166at2759"/>
<feature type="region of interest" description="Disordered" evidence="1">
    <location>
        <begin position="176"/>
        <end position="196"/>
    </location>
</feature>
<feature type="compositionally biased region" description="Low complexity" evidence="1">
    <location>
        <begin position="183"/>
        <end position="196"/>
    </location>
</feature>
<dbReference type="InterPro" id="IPR045030">
    <property type="entry name" value="LYSM1-4"/>
</dbReference>
<keyword evidence="5" id="KW-1185">Reference proteome</keyword>
<dbReference type="EMBL" id="CAJNOQ010007951">
    <property type="protein sequence ID" value="CAF1183946.1"/>
    <property type="molecule type" value="Genomic_DNA"/>
</dbReference>
<dbReference type="Proteomes" id="UP000663829">
    <property type="component" value="Unassembled WGS sequence"/>
</dbReference>
<name>A0A814V6B8_9BILA</name>
<dbReference type="InterPro" id="IPR036779">
    <property type="entry name" value="LysM_dom_sf"/>
</dbReference>
<evidence type="ECO:0000313" key="3">
    <source>
        <dbReference type="EMBL" id="CAF1183946.1"/>
    </source>
</evidence>
<feature type="compositionally biased region" description="Low complexity" evidence="1">
    <location>
        <begin position="136"/>
        <end position="147"/>
    </location>
</feature>
<dbReference type="PANTHER" id="PTHR20932:SF8">
    <property type="entry name" value="LD22649P"/>
    <property type="match status" value="1"/>
</dbReference>
<evidence type="ECO:0000313" key="5">
    <source>
        <dbReference type="Proteomes" id="UP000663829"/>
    </source>
</evidence>
<evidence type="ECO:0000313" key="4">
    <source>
        <dbReference type="EMBL" id="CAF3948251.1"/>
    </source>
</evidence>
<feature type="domain" description="LysM" evidence="2">
    <location>
        <begin position="56"/>
        <end position="83"/>
    </location>
</feature>
<proteinExistence type="predicted"/>
<reference evidence="3" key="1">
    <citation type="submission" date="2021-02" db="EMBL/GenBank/DDBJ databases">
        <authorList>
            <person name="Nowell W R."/>
        </authorList>
    </citation>
    <scope>NUCLEOTIDE SEQUENCE</scope>
</reference>
<gene>
    <name evidence="3" type="ORF">GPM918_LOCUS22850</name>
    <name evidence="4" type="ORF">SRO942_LOCUS22849</name>
</gene>
<organism evidence="3 5">
    <name type="scientific">Didymodactylos carnosus</name>
    <dbReference type="NCBI Taxonomy" id="1234261"/>
    <lineage>
        <taxon>Eukaryota</taxon>
        <taxon>Metazoa</taxon>
        <taxon>Spiralia</taxon>
        <taxon>Gnathifera</taxon>
        <taxon>Rotifera</taxon>
        <taxon>Eurotatoria</taxon>
        <taxon>Bdelloidea</taxon>
        <taxon>Philodinida</taxon>
        <taxon>Philodinidae</taxon>
        <taxon>Didymodactylos</taxon>
    </lineage>
</organism>